<evidence type="ECO:0000313" key="1">
    <source>
        <dbReference type="EMBL" id="AND75156.1"/>
    </source>
</evidence>
<evidence type="ECO:0000313" key="2">
    <source>
        <dbReference type="Proteomes" id="UP000225821"/>
    </source>
</evidence>
<reference evidence="1 2" key="1">
    <citation type="submission" date="2016-03" db="EMBL/GenBank/DDBJ databases">
        <title>Characterisation of pf16 and phiPMW: Two novel phages infecting Pseudomonas putida PpG1.</title>
        <authorList>
            <person name="Magill D.J."/>
            <person name="Krylov V.N."/>
            <person name="Shaburova O.V."/>
            <person name="Allen C.C.R."/>
            <person name="McGrath J.W."/>
            <person name="Quinn J.P."/>
            <person name="Kulakov L.A."/>
        </authorList>
    </citation>
    <scope>NUCLEOTIDE SEQUENCE [LARGE SCALE GENOMIC DNA]</scope>
</reference>
<name>A0A1S5R481_9CAUD</name>
<dbReference type="Proteomes" id="UP000225821">
    <property type="component" value="Segment"/>
</dbReference>
<keyword evidence="2" id="KW-1185">Reference proteome</keyword>
<proteinExistence type="predicted"/>
<organism evidence="1 2">
    <name type="scientific">Pseudomonas phage pf16</name>
    <dbReference type="NCBI Taxonomy" id="1815630"/>
    <lineage>
        <taxon>Viruses</taxon>
        <taxon>Duplodnaviria</taxon>
        <taxon>Heunggongvirae</taxon>
        <taxon>Uroviricota</taxon>
        <taxon>Caudoviricetes</taxon>
        <taxon>Chakrabartyvirus</taxon>
        <taxon>Chakrabartyvirus pf16</taxon>
    </lineage>
</organism>
<gene>
    <name evidence="1" type="ORF">pf16_233</name>
</gene>
<protein>
    <submittedName>
        <fullName evidence="1">Uncharacterized protein</fullName>
    </submittedName>
</protein>
<dbReference type="EMBL" id="KU873925">
    <property type="protein sequence ID" value="AND75156.1"/>
    <property type="molecule type" value="Genomic_DNA"/>
</dbReference>
<sequence>MIFTLVQRTVNGSQTAGTVSANSRDEAIKDCEEMFAGFRNITYIALKEGIAKRTDPEFWSKSR</sequence>
<accession>A0A1S5R481</accession>